<dbReference type="EMBL" id="QSJP01000008">
    <property type="protein sequence ID" value="RHD88266.1"/>
    <property type="molecule type" value="Genomic_DNA"/>
</dbReference>
<proteinExistence type="predicted"/>
<dbReference type="Pfam" id="PF00535">
    <property type="entry name" value="Glycos_transf_2"/>
    <property type="match status" value="1"/>
</dbReference>
<protein>
    <submittedName>
        <fullName evidence="4">Glycosyltransferase family 2 protein</fullName>
    </submittedName>
</protein>
<reference evidence="4 5" key="1">
    <citation type="submission" date="2018-08" db="EMBL/GenBank/DDBJ databases">
        <title>A genome reference for cultivated species of the human gut microbiota.</title>
        <authorList>
            <person name="Zou Y."/>
            <person name="Xue W."/>
            <person name="Luo G."/>
        </authorList>
    </citation>
    <scope>NUCLEOTIDE SEQUENCE [LARGE SCALE GENOMIC DNA]</scope>
    <source>
        <strain evidence="4 5">AM30-26</strain>
    </source>
</reference>
<evidence type="ECO:0000256" key="2">
    <source>
        <dbReference type="ARBA" id="ARBA00022679"/>
    </source>
</evidence>
<gene>
    <name evidence="4" type="ORF">DW780_10850</name>
</gene>
<dbReference type="AlphaFoldDB" id="A0A0N7IB17"/>
<dbReference type="Proteomes" id="UP000284785">
    <property type="component" value="Unassembled WGS sequence"/>
</dbReference>
<dbReference type="InterPro" id="IPR001173">
    <property type="entry name" value="Glyco_trans_2-like"/>
</dbReference>
<keyword evidence="2 4" id="KW-0808">Transferase</keyword>
<dbReference type="DNASU" id="1072227"/>
<dbReference type="PANTHER" id="PTHR22916:SF51">
    <property type="entry name" value="GLYCOSYLTRANSFERASE EPSH-RELATED"/>
    <property type="match status" value="1"/>
</dbReference>
<sequence>MENNYLISVIVPVHNTVNYLRKCIESIRNQSLENIEIILVDNLSTDGSSEVCDEYASMDTRVKVIHLSVANASVARNAGIDMASAPYIGFIDSDDYIDVNMYEELLAAISSYGVDLVYSNFQIEHDDGHIDSFEPNSGMVCERSSKEVVYDMMCDRLNSSCCTKLFKKTLFSSLKFPIHNMYEDRLILHQWILESEKVVWIDKAFYHYVKRSSSICHVISPLQRYHFFLAQFCRLEFINNNLLFDTKEQYNMKTSLVKSCLRTFKEMRSFPFSESRAYVVDMKNNLKKLIPLSKKELDIKCYKRLRKIVYFWPIYYWVHFKLKKINSGE</sequence>
<evidence type="ECO:0000313" key="5">
    <source>
        <dbReference type="Proteomes" id="UP000284785"/>
    </source>
</evidence>
<dbReference type="SMR" id="A0A0N7IB17"/>
<evidence type="ECO:0000313" key="4">
    <source>
        <dbReference type="EMBL" id="RHD88266.1"/>
    </source>
</evidence>
<dbReference type="SUPFAM" id="SSF53448">
    <property type="entry name" value="Nucleotide-diphospho-sugar transferases"/>
    <property type="match status" value="1"/>
</dbReference>
<organism evidence="4 5">
    <name type="scientific">Bacteroides thetaiotaomicron</name>
    <dbReference type="NCBI Taxonomy" id="818"/>
    <lineage>
        <taxon>Bacteria</taxon>
        <taxon>Pseudomonadati</taxon>
        <taxon>Bacteroidota</taxon>
        <taxon>Bacteroidia</taxon>
        <taxon>Bacteroidales</taxon>
        <taxon>Bacteroidaceae</taxon>
        <taxon>Bacteroides</taxon>
    </lineage>
</organism>
<dbReference type="PANTHER" id="PTHR22916">
    <property type="entry name" value="GLYCOSYLTRANSFERASE"/>
    <property type="match status" value="1"/>
</dbReference>
<dbReference type="RefSeq" id="WP_011108797.1">
    <property type="nucleotide sequence ID" value="NZ_CABJDH010000017.1"/>
</dbReference>
<dbReference type="OMA" id="WVAYRQR"/>
<feature type="domain" description="Glycosyltransferase 2-like" evidence="3">
    <location>
        <begin position="8"/>
        <end position="128"/>
    </location>
</feature>
<dbReference type="Gene3D" id="3.90.550.10">
    <property type="entry name" value="Spore Coat Polysaccharide Biosynthesis Protein SpsA, Chain A"/>
    <property type="match status" value="1"/>
</dbReference>
<keyword evidence="1" id="KW-0328">Glycosyltransferase</keyword>
<evidence type="ECO:0000256" key="1">
    <source>
        <dbReference type="ARBA" id="ARBA00022676"/>
    </source>
</evidence>
<comment type="caution">
    <text evidence="4">The sequence shown here is derived from an EMBL/GenBank/DDBJ whole genome shotgun (WGS) entry which is preliminary data.</text>
</comment>
<name>A0A0N7IB17_BACT4</name>
<evidence type="ECO:0000259" key="3">
    <source>
        <dbReference type="Pfam" id="PF00535"/>
    </source>
</evidence>
<dbReference type="InterPro" id="IPR029044">
    <property type="entry name" value="Nucleotide-diphossugar_trans"/>
</dbReference>
<dbReference type="CDD" id="cd00761">
    <property type="entry name" value="Glyco_tranf_GTA_type"/>
    <property type="match status" value="1"/>
</dbReference>
<dbReference type="GeneID" id="60924550"/>
<accession>A0A0N7IB17</accession>
<dbReference type="KEGG" id="btho:Btheta7330_04929"/>
<dbReference type="GO" id="GO:0016758">
    <property type="term" value="F:hexosyltransferase activity"/>
    <property type="evidence" value="ECO:0007669"/>
    <property type="project" value="UniProtKB-ARBA"/>
</dbReference>